<reference evidence="1 2" key="1">
    <citation type="submission" date="2023-03" db="EMBL/GenBank/DDBJ databases">
        <title>Fodinicurvata sp. CAU 1616 isolated from sea sendiment.</title>
        <authorList>
            <person name="Kim W."/>
        </authorList>
    </citation>
    <scope>NUCLEOTIDE SEQUENCE [LARGE SCALE GENOMIC DNA]</scope>
    <source>
        <strain evidence="1 2">CAU 1616</strain>
    </source>
</reference>
<dbReference type="InterPro" id="IPR029069">
    <property type="entry name" value="HotDog_dom_sf"/>
</dbReference>
<accession>A0ABT5YHK5</accession>
<dbReference type="Gene3D" id="3.10.129.10">
    <property type="entry name" value="Hotdog Thioesterase"/>
    <property type="match status" value="1"/>
</dbReference>
<evidence type="ECO:0000313" key="1">
    <source>
        <dbReference type="EMBL" id="MDF2094415.1"/>
    </source>
</evidence>
<protein>
    <submittedName>
        <fullName evidence="1">MaoC family dehydratase</fullName>
    </submittedName>
</protein>
<gene>
    <name evidence="1" type="ORF">P2G67_00330</name>
</gene>
<sequence>MAKTDSGNFFEDFLLGQLLRHPTPRSVTEGDAALYLALTGGRFLLESSAEAARAHGLKAAPLDDLLVFHLVFGKSVPQISLNAVANLGYADCRFLAPVYPGDTLSAESRVIGLKQTSRGDSGIVYVETLGRRQDGEPVLNFKRWVLVRKRDPENPAPETMVPELAPLVAAEDLVVPRGLHGRNWDVELSGSPHLWEDYALGERIDHSDGMTLEEAEHQMATRLYQNTAKVHFDQLLASEGRFGKRLVYGGHIISMARALSFNGLANAIRIAAINGGRHVAPTFAGDTLFAWSEVLEKWTLPGRSDLGALRLRTLAVKNRRAEGFPDKDEAGRPDPALVLDLDYTVLMPRR</sequence>
<comment type="caution">
    <text evidence="1">The sequence shown here is derived from an EMBL/GenBank/DDBJ whole genome shotgun (WGS) entry which is preliminary data.</text>
</comment>
<keyword evidence="2" id="KW-1185">Reference proteome</keyword>
<name>A0ABT5YHK5_9PROT</name>
<evidence type="ECO:0000313" key="2">
    <source>
        <dbReference type="Proteomes" id="UP001215503"/>
    </source>
</evidence>
<dbReference type="RefSeq" id="WP_275818901.1">
    <property type="nucleotide sequence ID" value="NZ_JARHUD010000001.1"/>
</dbReference>
<dbReference type="Pfam" id="PF19315">
    <property type="entry name" value="MC_hydratase"/>
    <property type="match status" value="1"/>
</dbReference>
<dbReference type="Proteomes" id="UP001215503">
    <property type="component" value="Unassembled WGS sequence"/>
</dbReference>
<organism evidence="1 2">
    <name type="scientific">Aquibaculum arenosum</name>
    <dbReference type="NCBI Taxonomy" id="3032591"/>
    <lineage>
        <taxon>Bacteria</taxon>
        <taxon>Pseudomonadati</taxon>
        <taxon>Pseudomonadota</taxon>
        <taxon>Alphaproteobacteria</taxon>
        <taxon>Rhodospirillales</taxon>
        <taxon>Rhodovibrionaceae</taxon>
        <taxon>Aquibaculum</taxon>
    </lineage>
</organism>
<dbReference type="InterPro" id="IPR016790">
    <property type="entry name" value="Thiol_ester_hydratase_Rv0216"/>
</dbReference>
<dbReference type="InterPro" id="IPR052342">
    <property type="entry name" value="MCH/BMMD"/>
</dbReference>
<dbReference type="SUPFAM" id="SSF54637">
    <property type="entry name" value="Thioesterase/thiol ester dehydrase-isomerase"/>
    <property type="match status" value="2"/>
</dbReference>
<dbReference type="PIRSF" id="PIRSF021494">
    <property type="entry name" value="Rv0216_prd"/>
    <property type="match status" value="1"/>
</dbReference>
<dbReference type="PANTHER" id="PTHR43664:SF1">
    <property type="entry name" value="BETA-METHYLMALYL-COA DEHYDRATASE"/>
    <property type="match status" value="1"/>
</dbReference>
<dbReference type="EMBL" id="JARHUD010000001">
    <property type="protein sequence ID" value="MDF2094415.1"/>
    <property type="molecule type" value="Genomic_DNA"/>
</dbReference>
<dbReference type="PANTHER" id="PTHR43664">
    <property type="entry name" value="MONOAMINE OXIDASE-RELATED"/>
    <property type="match status" value="1"/>
</dbReference>
<dbReference type="InterPro" id="IPR048274">
    <property type="entry name" value="MC_hydratase"/>
</dbReference>
<dbReference type="CDD" id="cd03451">
    <property type="entry name" value="FkbR2"/>
    <property type="match status" value="2"/>
</dbReference>
<proteinExistence type="predicted"/>